<dbReference type="OrthoDB" id="441210at2759"/>
<dbReference type="GO" id="GO:0061630">
    <property type="term" value="F:ubiquitin protein ligase activity"/>
    <property type="evidence" value="ECO:0007669"/>
    <property type="project" value="InterPro"/>
</dbReference>
<evidence type="ECO:0000256" key="1">
    <source>
        <dbReference type="SAM" id="Coils"/>
    </source>
</evidence>
<organism evidence="2 3">
    <name type="scientific">Rhizopus stolonifer</name>
    <name type="common">Rhizopus nigricans</name>
    <dbReference type="NCBI Taxonomy" id="4846"/>
    <lineage>
        <taxon>Eukaryota</taxon>
        <taxon>Fungi</taxon>
        <taxon>Fungi incertae sedis</taxon>
        <taxon>Mucoromycota</taxon>
        <taxon>Mucoromycotina</taxon>
        <taxon>Mucoromycetes</taxon>
        <taxon>Mucorales</taxon>
        <taxon>Mucorineae</taxon>
        <taxon>Rhizopodaceae</taxon>
        <taxon>Rhizopus</taxon>
    </lineage>
</organism>
<comment type="caution">
    <text evidence="2">The sequence shown here is derived from an EMBL/GenBank/DDBJ whole genome shotgun (WGS) entry which is preliminary data.</text>
</comment>
<dbReference type="GO" id="GO:0007131">
    <property type="term" value="P:reciprocal meiotic recombination"/>
    <property type="evidence" value="ECO:0007669"/>
    <property type="project" value="InterPro"/>
</dbReference>
<dbReference type="PANTHER" id="PTHR14305:SF0">
    <property type="entry name" value="E3 UBIQUITIN-PROTEIN LIGASE CCNB1IP1"/>
    <property type="match status" value="1"/>
</dbReference>
<evidence type="ECO:0000313" key="3">
    <source>
        <dbReference type="Proteomes" id="UP000253551"/>
    </source>
</evidence>
<dbReference type="STRING" id="4846.A0A367IV92"/>
<dbReference type="GO" id="GO:0000795">
    <property type="term" value="C:synaptonemal complex"/>
    <property type="evidence" value="ECO:0007669"/>
    <property type="project" value="InterPro"/>
</dbReference>
<keyword evidence="1" id="KW-0175">Coiled coil</keyword>
<dbReference type="EMBL" id="PJQM01005536">
    <property type="protein sequence ID" value="RCH81401.1"/>
    <property type="molecule type" value="Genomic_DNA"/>
</dbReference>
<keyword evidence="3" id="KW-1185">Reference proteome</keyword>
<name>A0A367IV92_RHIST</name>
<gene>
    <name evidence="2" type="primary">CCNB1IP1</name>
    <name evidence="2" type="ORF">CU098_007139</name>
</gene>
<protein>
    <submittedName>
        <fullName evidence="2">Cyclin B1 interacting protein 1, E3 ubiquitin protein ligase</fullName>
    </submittedName>
</protein>
<proteinExistence type="predicted"/>
<dbReference type="InterPro" id="IPR042448">
    <property type="entry name" value="CCNB1IP1"/>
</dbReference>
<accession>A0A367IV92</accession>
<feature type="non-terminal residue" evidence="2">
    <location>
        <position position="1"/>
    </location>
</feature>
<feature type="coiled-coil region" evidence="1">
    <location>
        <begin position="118"/>
        <end position="155"/>
    </location>
</feature>
<reference evidence="2 3" key="1">
    <citation type="journal article" date="2018" name="G3 (Bethesda)">
        <title>Phylogenetic and Phylogenomic Definition of Rhizopus Species.</title>
        <authorList>
            <person name="Gryganskyi A.P."/>
            <person name="Golan J."/>
            <person name="Dolatabadi S."/>
            <person name="Mondo S."/>
            <person name="Robb S."/>
            <person name="Idnurm A."/>
            <person name="Muszewska A."/>
            <person name="Steczkiewicz K."/>
            <person name="Masonjones S."/>
            <person name="Liao H.L."/>
            <person name="Gajdeczka M.T."/>
            <person name="Anike F."/>
            <person name="Vuek A."/>
            <person name="Anishchenko I.M."/>
            <person name="Voigt K."/>
            <person name="de Hoog G.S."/>
            <person name="Smith M.E."/>
            <person name="Heitman J."/>
            <person name="Vilgalys R."/>
            <person name="Stajich J.E."/>
        </authorList>
    </citation>
    <scope>NUCLEOTIDE SEQUENCE [LARGE SCALE GENOMIC DNA]</scope>
    <source>
        <strain evidence="2 3">LSU 92-RS-03</strain>
    </source>
</reference>
<sequence length="239" mass="27962">IDIFCVDCSNHVFSKALVCPACNASLGQNDDIILTDMNPSEDYKSSVLAGLKPEVILDICSRAIAFYEYQTSQELLYKSMMQKNVEDKYHALKDKFQMITRDLNHVIKSEKEKNTALWKDFEQEKAKYQQALTRLDEKSKQFQRLQTIYEKLKRKTNTSNMQENLLSPPPATTPYRTNNLVEFQQLQDRVPFTIINKVDHLVFLHLLKQLHFIRENAIILRVEQIKEEALTADIIKRYD</sequence>
<dbReference type="Proteomes" id="UP000253551">
    <property type="component" value="Unassembled WGS sequence"/>
</dbReference>
<evidence type="ECO:0000313" key="2">
    <source>
        <dbReference type="EMBL" id="RCH81401.1"/>
    </source>
</evidence>
<dbReference type="PANTHER" id="PTHR14305">
    <property type="entry name" value="E3 UBIQUITIN-PROTEIN LIGASE CCNB1IP1"/>
    <property type="match status" value="1"/>
</dbReference>
<dbReference type="AlphaFoldDB" id="A0A367IV92"/>